<organism evidence="8 9">
    <name type="scientific">Xylaria hypoxylon</name>
    <dbReference type="NCBI Taxonomy" id="37992"/>
    <lineage>
        <taxon>Eukaryota</taxon>
        <taxon>Fungi</taxon>
        <taxon>Dikarya</taxon>
        <taxon>Ascomycota</taxon>
        <taxon>Pezizomycotina</taxon>
        <taxon>Sordariomycetes</taxon>
        <taxon>Xylariomycetidae</taxon>
        <taxon>Xylariales</taxon>
        <taxon>Xylariaceae</taxon>
        <taxon>Xylaria</taxon>
    </lineage>
</organism>
<dbReference type="PRINTS" id="PR00755">
    <property type="entry name" value="AFLATOXINBRP"/>
</dbReference>
<dbReference type="PANTHER" id="PTHR47660:SF2">
    <property type="entry name" value="TRANSCRIPTION FACTOR WITH C2H2 AND ZN(2)-CYS(6) DNA BINDING DOMAIN (EUROFUNG)"/>
    <property type="match status" value="1"/>
</dbReference>
<dbReference type="InterPro" id="IPR001138">
    <property type="entry name" value="Zn2Cys6_DnaBD"/>
</dbReference>
<dbReference type="GO" id="GO:0000981">
    <property type="term" value="F:DNA-binding transcription factor activity, RNA polymerase II-specific"/>
    <property type="evidence" value="ECO:0007669"/>
    <property type="project" value="InterPro"/>
</dbReference>
<keyword evidence="9" id="KW-1185">Reference proteome</keyword>
<name>A0A4Z0ZGE2_9PEZI</name>
<keyword evidence="5" id="KW-0539">Nucleus</keyword>
<keyword evidence="1" id="KW-0479">Metal-binding</keyword>
<keyword evidence="2" id="KW-0862">Zinc</keyword>
<evidence type="ECO:0000313" key="8">
    <source>
        <dbReference type="EMBL" id="TGJ88756.1"/>
    </source>
</evidence>
<dbReference type="OrthoDB" id="40579at2759"/>
<feature type="region of interest" description="Disordered" evidence="6">
    <location>
        <begin position="100"/>
        <end position="146"/>
    </location>
</feature>
<dbReference type="Gene3D" id="4.10.240.10">
    <property type="entry name" value="Zn(2)-C6 fungal-type DNA-binding domain"/>
    <property type="match status" value="1"/>
</dbReference>
<sequence>MEPVPGGIPTSAGRTQIACLNCAQAKTGCDKQTPSCSRCREKGLSCEVRYARRSTKAAYRASQATKKSPLPIPDSVSPKQHLALIPALMDVDNGTAYHGPQVKAPVTPEEPPLTIDPRISQRDCPPEKTASVHSHISPENLHSPPTTMDGLDDFMQYGNEMMHQEPNYPDMWQWGELLEFDIYPADGQQTQADVPMPTFPDIHSMMGSNSENVSTSMGSTHTRSTSIMSTKDFEPLSLETKSASQPDGLALGPEVVIASESGWPLARCNAVIYSGNCPRTAIIHLESLERKSKHEGTWDALEGFLDMAQQDGTDLASVVPMNPRTRDHMLAITQTFLIKALDIHRSGFQSRNERHANSGMLTFLVLPPAKILEYFLRSYVRNLSFFYSLVSTGCVDPNEMMHNNTPATLLVLLMIAQGASVVPREEARTLSIGLIETCRISLFDIIEKNVEMCADSTVHRCSLLFTLLGAWSGDKWLMDISMGQRGMYLSMLKHAGMFESQPSIVPSFNNPTNVEGAWRSWLDRETKNRLVYNWVMVDQELSLFHDTAPLLAVSDLCAPLPGPEEMWMSGNADQWMAAMQTNINGSANVGTQLLTPPSLTPSLYALFQDFLHNDLTSQRAHTLTPHQLRLLLHPLQSLLWHLREVIFYFSDTLNPRALDLGDANKTPSMLRQEEVQDLLQKWYVLSQIHFQANPTCVVSKTNLVLFHLISLNAVTNFPAIERLARRERREDAWGPPQQRAPYIHVIEETIYHCGQVVRLVRAMPVDRRPIWWSAAVYRAMLILWAYSILRRDPSFLQNQETESLIVIDKVAVQNKGLFQYMWEAGPKAIPVLSGPNGTTISLNKPSDVLDYAVKMLEEGVSSRFSDGIKRKLIALNHTWNG</sequence>
<dbReference type="CDD" id="cd00067">
    <property type="entry name" value="GAL4"/>
    <property type="match status" value="1"/>
</dbReference>
<dbReference type="PROSITE" id="PS50048">
    <property type="entry name" value="ZN2_CY6_FUNGAL_2"/>
    <property type="match status" value="1"/>
</dbReference>
<proteinExistence type="predicted"/>
<dbReference type="GO" id="GO:0008270">
    <property type="term" value="F:zinc ion binding"/>
    <property type="evidence" value="ECO:0007669"/>
    <property type="project" value="InterPro"/>
</dbReference>
<dbReference type="Pfam" id="PF00172">
    <property type="entry name" value="Zn_clus"/>
    <property type="match status" value="1"/>
</dbReference>
<evidence type="ECO:0000256" key="5">
    <source>
        <dbReference type="ARBA" id="ARBA00023242"/>
    </source>
</evidence>
<keyword evidence="4" id="KW-0804">Transcription</keyword>
<dbReference type="Proteomes" id="UP000297716">
    <property type="component" value="Unassembled WGS sequence"/>
</dbReference>
<evidence type="ECO:0000259" key="7">
    <source>
        <dbReference type="PROSITE" id="PS50048"/>
    </source>
</evidence>
<evidence type="ECO:0000256" key="4">
    <source>
        <dbReference type="ARBA" id="ARBA00023163"/>
    </source>
</evidence>
<reference evidence="8 9" key="1">
    <citation type="submission" date="2019-03" db="EMBL/GenBank/DDBJ databases">
        <title>Draft genome sequence of Xylaria hypoxylon DSM 108379, a ubiquitous saprotrophic-parasitic fungi on hardwood.</title>
        <authorList>
            <person name="Buettner E."/>
            <person name="Leonhardt S."/>
            <person name="Gebauer A.M."/>
            <person name="Liers C."/>
            <person name="Hofrichter M."/>
            <person name="Kellner H."/>
        </authorList>
    </citation>
    <scope>NUCLEOTIDE SEQUENCE [LARGE SCALE GENOMIC DNA]</scope>
    <source>
        <strain evidence="8 9">DSM 108379</strain>
    </source>
</reference>
<feature type="domain" description="Zn(2)-C6 fungal-type" evidence="7">
    <location>
        <begin position="18"/>
        <end position="48"/>
    </location>
</feature>
<dbReference type="AlphaFoldDB" id="A0A4Z0ZGE2"/>
<protein>
    <recommendedName>
        <fullName evidence="7">Zn(2)-C6 fungal-type domain-containing protein</fullName>
    </recommendedName>
</protein>
<dbReference type="SUPFAM" id="SSF57701">
    <property type="entry name" value="Zn2/Cys6 DNA-binding domain"/>
    <property type="match status" value="1"/>
</dbReference>
<dbReference type="EMBL" id="SKBN01000001">
    <property type="protein sequence ID" value="TGJ88756.1"/>
    <property type="molecule type" value="Genomic_DNA"/>
</dbReference>
<evidence type="ECO:0000256" key="3">
    <source>
        <dbReference type="ARBA" id="ARBA00023015"/>
    </source>
</evidence>
<keyword evidence="3" id="KW-0805">Transcription regulation</keyword>
<evidence type="ECO:0000256" key="2">
    <source>
        <dbReference type="ARBA" id="ARBA00022833"/>
    </source>
</evidence>
<dbReference type="STRING" id="37992.A0A4Z0ZGE2"/>
<dbReference type="SMART" id="SM00066">
    <property type="entry name" value="GAL4"/>
    <property type="match status" value="1"/>
</dbReference>
<comment type="caution">
    <text evidence="8">The sequence shown here is derived from an EMBL/GenBank/DDBJ whole genome shotgun (WGS) entry which is preliminary data.</text>
</comment>
<evidence type="ECO:0000256" key="6">
    <source>
        <dbReference type="SAM" id="MobiDB-lite"/>
    </source>
</evidence>
<dbReference type="InterPro" id="IPR036864">
    <property type="entry name" value="Zn2-C6_fun-type_DNA-bd_sf"/>
</dbReference>
<dbReference type="PROSITE" id="PS00463">
    <property type="entry name" value="ZN2_CY6_FUNGAL_1"/>
    <property type="match status" value="1"/>
</dbReference>
<gene>
    <name evidence="8" type="ORF">E0Z10_g62</name>
</gene>
<dbReference type="PANTHER" id="PTHR47660">
    <property type="entry name" value="TRANSCRIPTION FACTOR WITH C2H2 AND ZN(2)-CYS(6) DNA BINDING DOMAIN (EUROFUNG)-RELATED-RELATED"/>
    <property type="match status" value="1"/>
</dbReference>
<evidence type="ECO:0000256" key="1">
    <source>
        <dbReference type="ARBA" id="ARBA00022723"/>
    </source>
</evidence>
<accession>A0A4Z0ZGE2</accession>
<evidence type="ECO:0000313" key="9">
    <source>
        <dbReference type="Proteomes" id="UP000297716"/>
    </source>
</evidence>